<dbReference type="STRING" id="335543.Sfum_2030"/>
<evidence type="ECO:0000259" key="1">
    <source>
        <dbReference type="Pfam" id="PF12705"/>
    </source>
</evidence>
<name>A0LJW1_SYNFM</name>
<dbReference type="AlphaFoldDB" id="A0LJW1"/>
<dbReference type="InterPro" id="IPR038726">
    <property type="entry name" value="PDDEXK_AddAB-type"/>
</dbReference>
<gene>
    <name evidence="2" type="ordered locus">Sfum_2030</name>
</gene>
<accession>A0LJW1</accession>
<organism evidence="2 3">
    <name type="scientific">Syntrophobacter fumaroxidans (strain DSM 10017 / MPOB)</name>
    <dbReference type="NCBI Taxonomy" id="335543"/>
    <lineage>
        <taxon>Bacteria</taxon>
        <taxon>Pseudomonadati</taxon>
        <taxon>Thermodesulfobacteriota</taxon>
        <taxon>Syntrophobacteria</taxon>
        <taxon>Syntrophobacterales</taxon>
        <taxon>Syntrophobacteraceae</taxon>
        <taxon>Syntrophobacter</taxon>
    </lineage>
</organism>
<dbReference type="EMBL" id="CP000478">
    <property type="protein sequence ID" value="ABK17713.1"/>
    <property type="molecule type" value="Genomic_DNA"/>
</dbReference>
<proteinExistence type="predicted"/>
<dbReference type="KEGG" id="sfu:Sfum_2030"/>
<dbReference type="Proteomes" id="UP000001784">
    <property type="component" value="Chromosome"/>
</dbReference>
<feature type="domain" description="PD-(D/E)XK endonuclease-like" evidence="1">
    <location>
        <begin position="3"/>
        <end position="88"/>
    </location>
</feature>
<reference evidence="2 3" key="1">
    <citation type="submission" date="2006-10" db="EMBL/GenBank/DDBJ databases">
        <title>Complete sequence of Syntrophobacter fumaroxidans MPOB.</title>
        <authorList>
            <consortium name="US DOE Joint Genome Institute"/>
            <person name="Copeland A."/>
            <person name="Lucas S."/>
            <person name="Lapidus A."/>
            <person name="Barry K."/>
            <person name="Detter J.C."/>
            <person name="Glavina del Rio T."/>
            <person name="Hammon N."/>
            <person name="Israni S."/>
            <person name="Pitluck S."/>
            <person name="Goltsman E.G."/>
            <person name="Martinez M."/>
            <person name="Schmutz J."/>
            <person name="Larimer F."/>
            <person name="Land M."/>
            <person name="Hauser L."/>
            <person name="Kyrpides N."/>
            <person name="Kim E."/>
            <person name="Boone D.R."/>
            <person name="Brockman F."/>
            <person name="Culley D."/>
            <person name="Ferry J."/>
            <person name="Gunsalus R."/>
            <person name="McInerney M.J."/>
            <person name="Morrison M."/>
            <person name="Plugge C."/>
            <person name="Rohlin L."/>
            <person name="Scholten J."/>
            <person name="Sieber J."/>
            <person name="Stams A.J.M."/>
            <person name="Worm P."/>
            <person name="Henstra A.M."/>
            <person name="Richardson P."/>
        </authorList>
    </citation>
    <scope>NUCLEOTIDE SEQUENCE [LARGE SCALE GENOMIC DNA]</scope>
    <source>
        <strain evidence="3">DSM 10017 / MPOB</strain>
    </source>
</reference>
<keyword evidence="3" id="KW-1185">Reference proteome</keyword>
<dbReference type="HOGENOM" id="CLU_2235237_0_0_7"/>
<evidence type="ECO:0000313" key="3">
    <source>
        <dbReference type="Proteomes" id="UP000001784"/>
    </source>
</evidence>
<dbReference type="Pfam" id="PF12705">
    <property type="entry name" value="PDDEXK_1"/>
    <property type="match status" value="1"/>
</dbReference>
<evidence type="ECO:0000313" key="2">
    <source>
        <dbReference type="EMBL" id="ABK17713.1"/>
    </source>
</evidence>
<sequence length="105" mass="12183">MDHLSSSQMNLYFQCSLKYKLQYVDGLPKLFKASGLVFGSAVHFAISWFHKNQMAGRQVTLEKLHSIFTADWYGQKVESEIRYREGETEASQILLGKEILSLYYH</sequence>
<protein>
    <recommendedName>
        <fullName evidence="1">PD-(D/E)XK endonuclease-like domain-containing protein</fullName>
    </recommendedName>
</protein>
<dbReference type="InParanoid" id="A0LJW1"/>
<dbReference type="eggNOG" id="COG2887">
    <property type="taxonomic scope" value="Bacteria"/>
</dbReference>